<name>A0A841BP24_9ACTN</name>
<gene>
    <name evidence="2" type="ORF">F4553_002082</name>
</gene>
<sequence length="60" mass="6296">MQQTYRRAAVVAALIVTTAAGYLTANAQHTGTEQDRVPATVPINAYDTTPVSSPAPPRNA</sequence>
<comment type="caution">
    <text evidence="2">The sequence shown here is derived from an EMBL/GenBank/DDBJ whole genome shotgun (WGS) entry which is preliminary data.</text>
</comment>
<keyword evidence="3" id="KW-1185">Reference proteome</keyword>
<organism evidence="2 3">
    <name type="scientific">Allocatelliglobosispora scoriae</name>
    <dbReference type="NCBI Taxonomy" id="643052"/>
    <lineage>
        <taxon>Bacteria</taxon>
        <taxon>Bacillati</taxon>
        <taxon>Actinomycetota</taxon>
        <taxon>Actinomycetes</taxon>
        <taxon>Micromonosporales</taxon>
        <taxon>Micromonosporaceae</taxon>
        <taxon>Allocatelliglobosispora</taxon>
    </lineage>
</organism>
<proteinExistence type="predicted"/>
<evidence type="ECO:0000313" key="3">
    <source>
        <dbReference type="Proteomes" id="UP000587527"/>
    </source>
</evidence>
<keyword evidence="1" id="KW-0732">Signal</keyword>
<protein>
    <submittedName>
        <fullName evidence="2">Uncharacterized protein</fullName>
    </submittedName>
</protein>
<feature type="chain" id="PRO_5032311320" evidence="1">
    <location>
        <begin position="28"/>
        <end position="60"/>
    </location>
</feature>
<dbReference type="Proteomes" id="UP000587527">
    <property type="component" value="Unassembled WGS sequence"/>
</dbReference>
<evidence type="ECO:0000313" key="2">
    <source>
        <dbReference type="EMBL" id="MBB5868703.1"/>
    </source>
</evidence>
<dbReference type="RefSeq" id="WP_184834826.1">
    <property type="nucleotide sequence ID" value="NZ_JACHMN010000002.1"/>
</dbReference>
<reference evidence="2 3" key="1">
    <citation type="submission" date="2020-08" db="EMBL/GenBank/DDBJ databases">
        <title>Sequencing the genomes of 1000 actinobacteria strains.</title>
        <authorList>
            <person name="Klenk H.-P."/>
        </authorList>
    </citation>
    <scope>NUCLEOTIDE SEQUENCE [LARGE SCALE GENOMIC DNA]</scope>
    <source>
        <strain evidence="2 3">DSM 45362</strain>
    </source>
</reference>
<accession>A0A841BP24</accession>
<feature type="signal peptide" evidence="1">
    <location>
        <begin position="1"/>
        <end position="27"/>
    </location>
</feature>
<evidence type="ECO:0000256" key="1">
    <source>
        <dbReference type="SAM" id="SignalP"/>
    </source>
</evidence>
<dbReference type="AlphaFoldDB" id="A0A841BP24"/>
<dbReference type="EMBL" id="JACHMN010000002">
    <property type="protein sequence ID" value="MBB5868703.1"/>
    <property type="molecule type" value="Genomic_DNA"/>
</dbReference>